<sequence>MKTIATLTMNPAIDVAYEADRVFHTHKIRARQERYVPGGGGINVSRVIARLGGCARAHYMAGGATGETFDRLLDIHQMVRSRIPIAGNTRISTAVFERESGKEYRFVPTGPSVSQPEWEACLAHLAEIECDILVASGSLPPGVPDDFYSRVRRLVAPRGTGFVLDSSGAALRCAAADGGILLLKPSLGELQHLVGEPLEALDDIAAAASHIVRRGQATYVAVTMGHQGALLAQASGYLHLPAVPVTAMSTVGAGDSFLAAMTFALACERDPVDAFRYGMAAGAAAVLSPGTDLCRLEDVERMFQLVPQGEQCPCPPSVGIPHVDVVGDGS</sequence>
<dbReference type="GO" id="GO:0003872">
    <property type="term" value="F:6-phosphofructokinase activity"/>
    <property type="evidence" value="ECO:0007669"/>
    <property type="project" value="TreeGrafter"/>
</dbReference>
<dbReference type="Pfam" id="PF00294">
    <property type="entry name" value="PfkB"/>
    <property type="match status" value="1"/>
</dbReference>
<keyword evidence="4" id="KW-0418">Kinase</keyword>
<dbReference type="GO" id="GO:0005829">
    <property type="term" value="C:cytosol"/>
    <property type="evidence" value="ECO:0007669"/>
    <property type="project" value="TreeGrafter"/>
</dbReference>
<dbReference type="InterPro" id="IPR002173">
    <property type="entry name" value="Carboh/pur_kinase_PfkB_CS"/>
</dbReference>
<dbReference type="NCBIfam" id="TIGR03168">
    <property type="entry name" value="1-PFK"/>
    <property type="match status" value="1"/>
</dbReference>
<dbReference type="PROSITE" id="PS00584">
    <property type="entry name" value="PFKB_KINASES_2"/>
    <property type="match status" value="1"/>
</dbReference>
<keyword evidence="3" id="KW-0547">Nucleotide-binding</keyword>
<evidence type="ECO:0000256" key="6">
    <source>
        <dbReference type="PIRNR" id="PIRNR000535"/>
    </source>
</evidence>
<organism evidence="8 9">
    <name type="scientific">Sphingobium nicotianae</name>
    <dbReference type="NCBI Taxonomy" id="2782607"/>
    <lineage>
        <taxon>Bacteria</taxon>
        <taxon>Pseudomonadati</taxon>
        <taxon>Pseudomonadota</taxon>
        <taxon>Alphaproteobacteria</taxon>
        <taxon>Sphingomonadales</taxon>
        <taxon>Sphingomonadaceae</taxon>
        <taxon>Sphingobium</taxon>
    </lineage>
</organism>
<evidence type="ECO:0000259" key="7">
    <source>
        <dbReference type="Pfam" id="PF00294"/>
    </source>
</evidence>
<dbReference type="InterPro" id="IPR011611">
    <property type="entry name" value="PfkB_dom"/>
</dbReference>
<dbReference type="PANTHER" id="PTHR46566:SF2">
    <property type="entry name" value="ATP-DEPENDENT 6-PHOSPHOFRUCTOKINASE ISOZYME 2"/>
    <property type="match status" value="1"/>
</dbReference>
<feature type="domain" description="Carbohydrate kinase PfkB" evidence="7">
    <location>
        <begin position="13"/>
        <end position="294"/>
    </location>
</feature>
<dbReference type="RefSeq" id="WP_214624612.1">
    <property type="nucleotide sequence ID" value="NZ_JAHGAW010000010.1"/>
</dbReference>
<dbReference type="AlphaFoldDB" id="A0A9X1DED3"/>
<evidence type="ECO:0000256" key="2">
    <source>
        <dbReference type="ARBA" id="ARBA00022679"/>
    </source>
</evidence>
<dbReference type="Proteomes" id="UP001138757">
    <property type="component" value="Unassembled WGS sequence"/>
</dbReference>
<keyword evidence="5" id="KW-0067">ATP-binding</keyword>
<name>A0A9X1DED3_9SPHN</name>
<reference evidence="8" key="1">
    <citation type="submission" date="2021-05" db="EMBL/GenBank/DDBJ databases">
        <title>Genome of Sphingobium sp. strain.</title>
        <authorList>
            <person name="Fan R."/>
        </authorList>
    </citation>
    <scope>NUCLEOTIDE SEQUENCE</scope>
    <source>
        <strain evidence="8">H33</strain>
    </source>
</reference>
<dbReference type="InterPro" id="IPR029056">
    <property type="entry name" value="Ribokinase-like"/>
</dbReference>
<comment type="similarity">
    <text evidence="1 6">Belongs to the carbohydrate kinase PfkB family.</text>
</comment>
<evidence type="ECO:0000256" key="5">
    <source>
        <dbReference type="ARBA" id="ARBA00022840"/>
    </source>
</evidence>
<keyword evidence="2 6" id="KW-0808">Transferase</keyword>
<dbReference type="GO" id="GO:0005524">
    <property type="term" value="F:ATP binding"/>
    <property type="evidence" value="ECO:0007669"/>
    <property type="project" value="UniProtKB-KW"/>
</dbReference>
<keyword evidence="9" id="KW-1185">Reference proteome</keyword>
<dbReference type="PANTHER" id="PTHR46566">
    <property type="entry name" value="1-PHOSPHOFRUCTOKINASE-RELATED"/>
    <property type="match status" value="1"/>
</dbReference>
<accession>A0A9X1DED3</accession>
<dbReference type="CDD" id="cd01164">
    <property type="entry name" value="FruK_PfkB_like"/>
    <property type="match status" value="1"/>
</dbReference>
<dbReference type="SUPFAM" id="SSF53613">
    <property type="entry name" value="Ribokinase-like"/>
    <property type="match status" value="1"/>
</dbReference>
<dbReference type="EMBL" id="JAHGAW010000010">
    <property type="protein sequence ID" value="MBT2188359.1"/>
    <property type="molecule type" value="Genomic_DNA"/>
</dbReference>
<evidence type="ECO:0000313" key="8">
    <source>
        <dbReference type="EMBL" id="MBT2188359.1"/>
    </source>
</evidence>
<dbReference type="PROSITE" id="PS00583">
    <property type="entry name" value="PFKB_KINASES_1"/>
    <property type="match status" value="1"/>
</dbReference>
<evidence type="ECO:0000256" key="3">
    <source>
        <dbReference type="ARBA" id="ARBA00022741"/>
    </source>
</evidence>
<evidence type="ECO:0000256" key="4">
    <source>
        <dbReference type="ARBA" id="ARBA00022777"/>
    </source>
</evidence>
<gene>
    <name evidence="8" type="ORF">KK488_15490</name>
</gene>
<evidence type="ECO:0000256" key="1">
    <source>
        <dbReference type="ARBA" id="ARBA00010688"/>
    </source>
</evidence>
<evidence type="ECO:0000313" key="9">
    <source>
        <dbReference type="Proteomes" id="UP001138757"/>
    </source>
</evidence>
<comment type="caution">
    <text evidence="8">The sequence shown here is derived from an EMBL/GenBank/DDBJ whole genome shotgun (WGS) entry which is preliminary data.</text>
</comment>
<dbReference type="Gene3D" id="3.40.1190.20">
    <property type="match status" value="1"/>
</dbReference>
<protein>
    <recommendedName>
        <fullName evidence="6">Phosphofructokinase</fullName>
    </recommendedName>
</protein>
<proteinExistence type="inferred from homology"/>
<dbReference type="InterPro" id="IPR017583">
    <property type="entry name" value="Tagatose/fructose_Pkinase"/>
</dbReference>
<dbReference type="PIRSF" id="PIRSF000535">
    <property type="entry name" value="1PFK/6PFK/LacC"/>
    <property type="match status" value="1"/>
</dbReference>